<evidence type="ECO:0000256" key="1">
    <source>
        <dbReference type="SAM" id="MobiDB-lite"/>
    </source>
</evidence>
<feature type="compositionally biased region" description="Low complexity" evidence="1">
    <location>
        <begin position="283"/>
        <end position="299"/>
    </location>
</feature>
<feature type="compositionally biased region" description="Polar residues" evidence="1">
    <location>
        <begin position="242"/>
        <end position="254"/>
    </location>
</feature>
<feature type="compositionally biased region" description="Low complexity" evidence="1">
    <location>
        <begin position="96"/>
        <end position="111"/>
    </location>
</feature>
<protein>
    <submittedName>
        <fullName evidence="2">Uncharacterized protein</fullName>
    </submittedName>
</protein>
<gene>
    <name evidence="2" type="ORF">MNOR_LOCUS30771</name>
</gene>
<feature type="compositionally biased region" description="Basic and acidic residues" evidence="1">
    <location>
        <begin position="160"/>
        <end position="169"/>
    </location>
</feature>
<evidence type="ECO:0000313" key="2">
    <source>
        <dbReference type="EMBL" id="CAL4151329.1"/>
    </source>
</evidence>
<comment type="caution">
    <text evidence="2">The sequence shown here is derived from an EMBL/GenBank/DDBJ whole genome shotgun (WGS) entry which is preliminary data.</text>
</comment>
<sequence>MLATPYEGPAASDISSLFQRNSLVRPVRQSINSDSSRRFPQAFTPPSTPFGNFVQQPIRQSFRKTEPPRQSTQRPVRQPVRKKPTRQTVQKVQRRPQPTFSPESQFPSFSEAQAERRRPPPDFSPESQFPSFSEAQAEHKRTSIENANPFTNADGFFESSRIRERRDVTSRQVAPAADGREDKESHQGFMPNNFPSFQSIGGFDRMPDEADQSSNSFVPDFKPPQISIPDIEEDQPKFSIPSHFSQQVSSTQQGKPKRETQSQHQSHITQSHQPSHETQSNFQSHVTQSHHQSHITQSHHPSHHFKIQNQQQQHQQRPHPHQDQTQLQPPQNFAVHTDNPLETHPDEELTLFSPTPDLSSFHTRPNLNTITNNPKFPRRNRPKRPKNRLNFLNPFNILGSSRSRNNKLFH</sequence>
<reference evidence="2 3" key="1">
    <citation type="submission" date="2024-05" db="EMBL/GenBank/DDBJ databases">
        <authorList>
            <person name="Wallberg A."/>
        </authorList>
    </citation>
    <scope>NUCLEOTIDE SEQUENCE [LARGE SCALE GENOMIC DNA]</scope>
</reference>
<proteinExistence type="predicted"/>
<feature type="compositionally biased region" description="Polar residues" evidence="1">
    <location>
        <begin position="49"/>
        <end position="59"/>
    </location>
</feature>
<feature type="compositionally biased region" description="Polar residues" evidence="1">
    <location>
        <begin position="13"/>
        <end position="22"/>
    </location>
</feature>
<feature type="region of interest" description="Disordered" evidence="1">
    <location>
        <begin position="1"/>
        <end position="410"/>
    </location>
</feature>
<organism evidence="2 3">
    <name type="scientific">Meganyctiphanes norvegica</name>
    <name type="common">Northern krill</name>
    <name type="synonym">Thysanopoda norvegica</name>
    <dbReference type="NCBI Taxonomy" id="48144"/>
    <lineage>
        <taxon>Eukaryota</taxon>
        <taxon>Metazoa</taxon>
        <taxon>Ecdysozoa</taxon>
        <taxon>Arthropoda</taxon>
        <taxon>Crustacea</taxon>
        <taxon>Multicrustacea</taxon>
        <taxon>Malacostraca</taxon>
        <taxon>Eumalacostraca</taxon>
        <taxon>Eucarida</taxon>
        <taxon>Euphausiacea</taxon>
        <taxon>Euphausiidae</taxon>
        <taxon>Meganyctiphanes</taxon>
    </lineage>
</organism>
<dbReference type="EMBL" id="CAXKWB010038292">
    <property type="protein sequence ID" value="CAL4151329.1"/>
    <property type="molecule type" value="Genomic_DNA"/>
</dbReference>
<feature type="compositionally biased region" description="Low complexity" evidence="1">
    <location>
        <begin position="124"/>
        <end position="133"/>
    </location>
</feature>
<accession>A0AAV2RXY0</accession>
<dbReference type="Proteomes" id="UP001497623">
    <property type="component" value="Unassembled WGS sequence"/>
</dbReference>
<dbReference type="AlphaFoldDB" id="A0AAV2RXY0"/>
<feature type="compositionally biased region" description="Polar residues" evidence="1">
    <location>
        <begin position="352"/>
        <end position="371"/>
    </location>
</feature>
<feature type="compositionally biased region" description="Basic residues" evidence="1">
    <location>
        <begin position="376"/>
        <end position="387"/>
    </location>
</feature>
<keyword evidence="3" id="KW-1185">Reference proteome</keyword>
<name>A0AAV2RXY0_MEGNR</name>
<evidence type="ECO:0000313" key="3">
    <source>
        <dbReference type="Proteomes" id="UP001497623"/>
    </source>
</evidence>
<feature type="compositionally biased region" description="Low complexity" evidence="1">
    <location>
        <begin position="262"/>
        <end position="273"/>
    </location>
</feature>